<protein>
    <recommendedName>
        <fullName evidence="2">Cytokinin riboside 5'-monophosphate phosphoribohydrolase</fullName>
        <ecNumber evidence="2">3.2.2.n1</ecNumber>
    </recommendedName>
</protein>
<keyword evidence="2" id="KW-0378">Hydrolase</keyword>
<keyword evidence="2" id="KW-0203">Cytokinin biosynthesis</keyword>
<dbReference type="InterPro" id="IPR052341">
    <property type="entry name" value="LOG_family_nucleotidases"/>
</dbReference>
<dbReference type="GO" id="GO:0005829">
    <property type="term" value="C:cytosol"/>
    <property type="evidence" value="ECO:0007669"/>
    <property type="project" value="TreeGrafter"/>
</dbReference>
<organism evidence="4 5">
    <name type="scientific">Aureispira anguillae</name>
    <dbReference type="NCBI Taxonomy" id="2864201"/>
    <lineage>
        <taxon>Bacteria</taxon>
        <taxon>Pseudomonadati</taxon>
        <taxon>Bacteroidota</taxon>
        <taxon>Saprospiria</taxon>
        <taxon>Saprospirales</taxon>
        <taxon>Saprospiraceae</taxon>
        <taxon>Aureispira</taxon>
    </lineage>
</organism>
<reference evidence="4" key="1">
    <citation type="submission" date="2022-09" db="EMBL/GenBank/DDBJ databases">
        <title>Aureispira anguillicida sp. nov., isolated from Leptocephalus of Japanese eel Anguilla japonica.</title>
        <authorList>
            <person name="Yuasa K."/>
            <person name="Mekata T."/>
            <person name="Ikunari K."/>
        </authorList>
    </citation>
    <scope>NUCLEOTIDE SEQUENCE</scope>
    <source>
        <strain evidence="4">EL160426</strain>
    </source>
</reference>
<comment type="catalytic activity">
    <reaction evidence="1">
        <text>AMP + H2O = D-ribose 5-phosphate + adenine</text>
        <dbReference type="Rhea" id="RHEA:20129"/>
        <dbReference type="ChEBI" id="CHEBI:15377"/>
        <dbReference type="ChEBI" id="CHEBI:16708"/>
        <dbReference type="ChEBI" id="CHEBI:78346"/>
        <dbReference type="ChEBI" id="CHEBI:456215"/>
        <dbReference type="EC" id="3.2.2.4"/>
    </reaction>
</comment>
<dbReference type="PANTHER" id="PTHR43393:SF3">
    <property type="entry name" value="LYSINE DECARBOXYLASE-LIKE PROTEIN"/>
    <property type="match status" value="1"/>
</dbReference>
<evidence type="ECO:0000256" key="2">
    <source>
        <dbReference type="RuleBase" id="RU363015"/>
    </source>
</evidence>
<dbReference type="RefSeq" id="WP_264788441.1">
    <property type="nucleotide sequence ID" value="NZ_AP026867.1"/>
</dbReference>
<gene>
    <name evidence="4" type="ORF">AsAng_0038700</name>
</gene>
<dbReference type="NCBIfam" id="TIGR00730">
    <property type="entry name" value="Rossman fold protein, TIGR00730 family"/>
    <property type="match status" value="1"/>
</dbReference>
<evidence type="ECO:0000313" key="4">
    <source>
        <dbReference type="EMBL" id="BDS13142.1"/>
    </source>
</evidence>
<dbReference type="EMBL" id="AP026867">
    <property type="protein sequence ID" value="BDS13142.1"/>
    <property type="molecule type" value="Genomic_DNA"/>
</dbReference>
<sequence>MIEETNGLDATPSKKQTKEWNSVHEMKASNSWTVFKVIAEFVDGYERLNKIDPCVSIFGSARTKPDNPHYKLAERIAGLLVQEGYGIITGGGPGIMEAANKGAKENGGTSVGLNIDLPFEQGYNPYIDVDKVFNFNYFFIRKVMFVKYAQAFVVLPGGFGTMDELFEVLTLVQTKKIAKIPIVLMGVDFWEGMFKWVKESLLEKYATISPKDLDLIPITDSPEEVVEIINNFYEAEELKPNLPY</sequence>
<keyword evidence="5" id="KW-1185">Reference proteome</keyword>
<accession>A0A915YH90</accession>
<evidence type="ECO:0000256" key="3">
    <source>
        <dbReference type="SAM" id="MobiDB-lite"/>
    </source>
</evidence>
<dbReference type="PANTHER" id="PTHR43393">
    <property type="entry name" value="CYTOKININ RIBOSIDE 5'-MONOPHOSPHATE PHOSPHORIBOHYDROLASE"/>
    <property type="match status" value="1"/>
</dbReference>
<evidence type="ECO:0000256" key="1">
    <source>
        <dbReference type="ARBA" id="ARBA00000274"/>
    </source>
</evidence>
<evidence type="ECO:0000313" key="5">
    <source>
        <dbReference type="Proteomes" id="UP001060919"/>
    </source>
</evidence>
<feature type="region of interest" description="Disordered" evidence="3">
    <location>
        <begin position="1"/>
        <end position="22"/>
    </location>
</feature>
<dbReference type="Gene3D" id="3.40.50.450">
    <property type="match status" value="1"/>
</dbReference>
<comment type="similarity">
    <text evidence="2">Belongs to the LOG family.</text>
</comment>
<dbReference type="InterPro" id="IPR031100">
    <property type="entry name" value="LOG_fam"/>
</dbReference>
<dbReference type="GO" id="GO:0009691">
    <property type="term" value="P:cytokinin biosynthetic process"/>
    <property type="evidence" value="ECO:0007669"/>
    <property type="project" value="UniProtKB-UniRule"/>
</dbReference>
<name>A0A915YH90_9BACT</name>
<dbReference type="GO" id="GO:0008714">
    <property type="term" value="F:AMP nucleosidase activity"/>
    <property type="evidence" value="ECO:0007669"/>
    <property type="project" value="UniProtKB-EC"/>
</dbReference>
<dbReference type="SUPFAM" id="SSF102405">
    <property type="entry name" value="MCP/YpsA-like"/>
    <property type="match status" value="1"/>
</dbReference>
<dbReference type="Pfam" id="PF03641">
    <property type="entry name" value="Lysine_decarbox"/>
    <property type="match status" value="1"/>
</dbReference>
<proteinExistence type="inferred from homology"/>
<dbReference type="KEGG" id="aup:AsAng_0038700"/>
<dbReference type="AlphaFoldDB" id="A0A915YH90"/>
<dbReference type="EC" id="3.2.2.n1" evidence="2"/>
<dbReference type="Proteomes" id="UP001060919">
    <property type="component" value="Chromosome"/>
</dbReference>
<dbReference type="InterPro" id="IPR005269">
    <property type="entry name" value="LOG"/>
</dbReference>